<feature type="domain" description="Histidine kinase" evidence="12">
    <location>
        <begin position="124"/>
        <end position="327"/>
    </location>
</feature>
<keyword evidence="6 11" id="KW-0812">Transmembrane</keyword>
<dbReference type="EMBL" id="JACONZ010000003">
    <property type="protein sequence ID" value="MBC5581728.1"/>
    <property type="molecule type" value="Genomic_DNA"/>
</dbReference>
<dbReference type="Gene3D" id="3.30.565.10">
    <property type="entry name" value="Histidine kinase-like ATPase, C-terminal domain"/>
    <property type="match status" value="1"/>
</dbReference>
<dbReference type="GO" id="GO:0005886">
    <property type="term" value="C:plasma membrane"/>
    <property type="evidence" value="ECO:0007669"/>
    <property type="project" value="UniProtKB-SubCell"/>
</dbReference>
<dbReference type="GO" id="GO:0016036">
    <property type="term" value="P:cellular response to phosphate starvation"/>
    <property type="evidence" value="ECO:0007669"/>
    <property type="project" value="TreeGrafter"/>
</dbReference>
<evidence type="ECO:0000256" key="3">
    <source>
        <dbReference type="ARBA" id="ARBA00012438"/>
    </source>
</evidence>
<keyword evidence="14" id="KW-1185">Reference proteome</keyword>
<reference evidence="13" key="1">
    <citation type="submission" date="2020-08" db="EMBL/GenBank/DDBJ databases">
        <title>Genome public.</title>
        <authorList>
            <person name="Liu C."/>
            <person name="Sun Q."/>
        </authorList>
    </citation>
    <scope>NUCLEOTIDE SEQUENCE</scope>
    <source>
        <strain evidence="13">BX8</strain>
    </source>
</reference>
<keyword evidence="5" id="KW-0808">Transferase</keyword>
<evidence type="ECO:0000259" key="12">
    <source>
        <dbReference type="PROSITE" id="PS50109"/>
    </source>
</evidence>
<dbReference type="Pfam" id="PF02518">
    <property type="entry name" value="HATPase_c"/>
    <property type="match status" value="1"/>
</dbReference>
<sequence>MDPLFSYLRYRAPVLLSLGVFGAMFAFVYFLYDLPWGPAGYAALVGGTVLLLLALRDFSAYRRRCRALADELASLDAGAPVLPAPAHELEERYAALVQALADQRAALAFQADRRAAEMQRYYTLWAHQIKTPLAAMRLLIPSAGPACCGPLEEQLFAVERYVELVLQYQRLENISGDLDFVRCSLDDLARQAVRQYAPAFIRKGLSVRVEGLEQEVLTDEKWAVFVIGQLLSNAVKYTQKGGVTLTLAPGSQATLMIRDTGVGIRPEDLPRLGERGFTGENGRRDKLASGLGLFLCREVLAKLGHGFAIESRPGEGTTVRVDFARTVLEIE</sequence>
<evidence type="ECO:0000256" key="1">
    <source>
        <dbReference type="ARBA" id="ARBA00000085"/>
    </source>
</evidence>
<dbReference type="RefSeq" id="WP_186888092.1">
    <property type="nucleotide sequence ID" value="NZ_JACONZ010000003.1"/>
</dbReference>
<dbReference type="InterPro" id="IPR003594">
    <property type="entry name" value="HATPase_dom"/>
</dbReference>
<dbReference type="PANTHER" id="PTHR45453:SF2">
    <property type="entry name" value="HISTIDINE KINASE"/>
    <property type="match status" value="1"/>
</dbReference>
<proteinExistence type="predicted"/>
<keyword evidence="4" id="KW-1003">Cell membrane</keyword>
<dbReference type="SMART" id="SM00387">
    <property type="entry name" value="HATPase_c"/>
    <property type="match status" value="1"/>
</dbReference>
<feature type="transmembrane region" description="Helical" evidence="11">
    <location>
        <begin position="38"/>
        <end position="55"/>
    </location>
</feature>
<comment type="caution">
    <text evidence="13">The sequence shown here is derived from an EMBL/GenBank/DDBJ whole genome shotgun (WGS) entry which is preliminary data.</text>
</comment>
<feature type="transmembrane region" description="Helical" evidence="11">
    <location>
        <begin position="12"/>
        <end position="32"/>
    </location>
</feature>
<dbReference type="GO" id="GO:0004721">
    <property type="term" value="F:phosphoprotein phosphatase activity"/>
    <property type="evidence" value="ECO:0007669"/>
    <property type="project" value="TreeGrafter"/>
</dbReference>
<dbReference type="InterPro" id="IPR050351">
    <property type="entry name" value="BphY/WalK/GraS-like"/>
</dbReference>
<dbReference type="PROSITE" id="PS50109">
    <property type="entry name" value="HIS_KIN"/>
    <property type="match status" value="1"/>
</dbReference>
<dbReference type="Proteomes" id="UP000659630">
    <property type="component" value="Unassembled WGS sequence"/>
</dbReference>
<dbReference type="PRINTS" id="PR00344">
    <property type="entry name" value="BCTRLSENSOR"/>
</dbReference>
<keyword evidence="10 11" id="KW-0472">Membrane</keyword>
<evidence type="ECO:0000313" key="14">
    <source>
        <dbReference type="Proteomes" id="UP000659630"/>
    </source>
</evidence>
<protein>
    <recommendedName>
        <fullName evidence="3">histidine kinase</fullName>
        <ecNumber evidence="3">2.7.13.3</ecNumber>
    </recommendedName>
</protein>
<evidence type="ECO:0000256" key="6">
    <source>
        <dbReference type="ARBA" id="ARBA00022692"/>
    </source>
</evidence>
<dbReference type="InterPro" id="IPR005467">
    <property type="entry name" value="His_kinase_dom"/>
</dbReference>
<evidence type="ECO:0000256" key="10">
    <source>
        <dbReference type="ARBA" id="ARBA00023136"/>
    </source>
</evidence>
<evidence type="ECO:0000256" key="2">
    <source>
        <dbReference type="ARBA" id="ARBA00004651"/>
    </source>
</evidence>
<evidence type="ECO:0000256" key="5">
    <source>
        <dbReference type="ARBA" id="ARBA00022679"/>
    </source>
</evidence>
<keyword evidence="7 13" id="KW-0418">Kinase</keyword>
<dbReference type="InterPro" id="IPR036890">
    <property type="entry name" value="HATPase_C_sf"/>
</dbReference>
<accession>A0A923IB99</accession>
<dbReference type="PANTHER" id="PTHR45453">
    <property type="entry name" value="PHOSPHATE REGULON SENSOR PROTEIN PHOR"/>
    <property type="match status" value="1"/>
</dbReference>
<evidence type="ECO:0000256" key="7">
    <source>
        <dbReference type="ARBA" id="ARBA00022777"/>
    </source>
</evidence>
<evidence type="ECO:0000256" key="9">
    <source>
        <dbReference type="ARBA" id="ARBA00023012"/>
    </source>
</evidence>
<gene>
    <name evidence="13" type="ORF">H8S23_09430</name>
</gene>
<dbReference type="InterPro" id="IPR004358">
    <property type="entry name" value="Sig_transdc_His_kin-like_C"/>
</dbReference>
<evidence type="ECO:0000256" key="8">
    <source>
        <dbReference type="ARBA" id="ARBA00022989"/>
    </source>
</evidence>
<comment type="catalytic activity">
    <reaction evidence="1">
        <text>ATP + protein L-histidine = ADP + protein N-phospho-L-histidine.</text>
        <dbReference type="EC" id="2.7.13.3"/>
    </reaction>
</comment>
<dbReference type="AlphaFoldDB" id="A0A923IB99"/>
<dbReference type="GO" id="GO:0000155">
    <property type="term" value="F:phosphorelay sensor kinase activity"/>
    <property type="evidence" value="ECO:0007669"/>
    <property type="project" value="TreeGrafter"/>
</dbReference>
<comment type="subcellular location">
    <subcellularLocation>
        <location evidence="2">Cell membrane</location>
        <topology evidence="2">Multi-pass membrane protein</topology>
    </subcellularLocation>
</comment>
<evidence type="ECO:0000256" key="11">
    <source>
        <dbReference type="SAM" id="Phobius"/>
    </source>
</evidence>
<dbReference type="EC" id="2.7.13.3" evidence="3"/>
<name>A0A923IB99_9FIRM</name>
<keyword evidence="9" id="KW-0902">Two-component regulatory system</keyword>
<organism evidence="13 14">
    <name type="scientific">Anaerofilum hominis</name>
    <dbReference type="NCBI Taxonomy" id="2763016"/>
    <lineage>
        <taxon>Bacteria</taxon>
        <taxon>Bacillati</taxon>
        <taxon>Bacillota</taxon>
        <taxon>Clostridia</taxon>
        <taxon>Eubacteriales</taxon>
        <taxon>Oscillospiraceae</taxon>
        <taxon>Anaerofilum</taxon>
    </lineage>
</organism>
<dbReference type="SUPFAM" id="SSF55874">
    <property type="entry name" value="ATPase domain of HSP90 chaperone/DNA topoisomerase II/histidine kinase"/>
    <property type="match status" value="1"/>
</dbReference>
<evidence type="ECO:0000256" key="4">
    <source>
        <dbReference type="ARBA" id="ARBA00022475"/>
    </source>
</evidence>
<keyword evidence="8 11" id="KW-1133">Transmembrane helix</keyword>
<evidence type="ECO:0000313" key="13">
    <source>
        <dbReference type="EMBL" id="MBC5581728.1"/>
    </source>
</evidence>